<organism evidence="4 5">
    <name type="scientific">Rhodotorula paludigena</name>
    <dbReference type="NCBI Taxonomy" id="86838"/>
    <lineage>
        <taxon>Eukaryota</taxon>
        <taxon>Fungi</taxon>
        <taxon>Dikarya</taxon>
        <taxon>Basidiomycota</taxon>
        <taxon>Pucciniomycotina</taxon>
        <taxon>Microbotryomycetes</taxon>
        <taxon>Sporidiobolales</taxon>
        <taxon>Sporidiobolaceae</taxon>
        <taxon>Rhodotorula</taxon>
    </lineage>
</organism>
<dbReference type="PANTHER" id="PTHR24320:SF282">
    <property type="entry name" value="WW DOMAIN-CONTAINING OXIDOREDUCTASE"/>
    <property type="match status" value="1"/>
</dbReference>
<comment type="similarity">
    <text evidence="1">Belongs to the short-chain dehydrogenases/reductases (SDR) family.</text>
</comment>
<dbReference type="GO" id="GO:0016491">
    <property type="term" value="F:oxidoreductase activity"/>
    <property type="evidence" value="ECO:0007669"/>
    <property type="project" value="UniProtKB-KW"/>
</dbReference>
<dbReference type="AlphaFoldDB" id="A0AAV5GT51"/>
<evidence type="ECO:0000256" key="2">
    <source>
        <dbReference type="ARBA" id="ARBA00022857"/>
    </source>
</evidence>
<comment type="caution">
    <text evidence="4">The sequence shown here is derived from an EMBL/GenBank/DDBJ whole genome shotgun (WGS) entry which is preliminary data.</text>
</comment>
<dbReference type="InterPro" id="IPR036291">
    <property type="entry name" value="NAD(P)-bd_dom_sf"/>
</dbReference>
<keyword evidence="5" id="KW-1185">Reference proteome</keyword>
<accession>A0AAV5GT51</accession>
<keyword evidence="3" id="KW-0560">Oxidoreductase</keyword>
<keyword evidence="2" id="KW-0521">NADP</keyword>
<reference evidence="4 5" key="1">
    <citation type="submission" date="2021-12" db="EMBL/GenBank/DDBJ databases">
        <title>High titer production of polyol ester of fatty acids by Rhodotorula paludigena BS15 towards product separation-free biomass refinery.</title>
        <authorList>
            <person name="Mano J."/>
            <person name="Ono H."/>
            <person name="Tanaka T."/>
            <person name="Naito K."/>
            <person name="Sushida H."/>
            <person name="Ike M."/>
            <person name="Tokuyasu K."/>
            <person name="Kitaoka M."/>
        </authorList>
    </citation>
    <scope>NUCLEOTIDE SEQUENCE [LARGE SCALE GENOMIC DNA]</scope>
    <source>
        <strain evidence="4 5">BS15</strain>
    </source>
</reference>
<evidence type="ECO:0000313" key="4">
    <source>
        <dbReference type="EMBL" id="GJN92687.1"/>
    </source>
</evidence>
<gene>
    <name evidence="4" type="ORF">Rhopal_005722-T1</name>
</gene>
<evidence type="ECO:0000313" key="5">
    <source>
        <dbReference type="Proteomes" id="UP001342314"/>
    </source>
</evidence>
<name>A0AAV5GT51_9BASI</name>
<dbReference type="SUPFAM" id="SSF51735">
    <property type="entry name" value="NAD(P)-binding Rossmann-fold domains"/>
    <property type="match status" value="1"/>
</dbReference>
<dbReference type="Gene3D" id="3.40.50.720">
    <property type="entry name" value="NAD(P)-binding Rossmann-like Domain"/>
    <property type="match status" value="1"/>
</dbReference>
<evidence type="ECO:0000256" key="3">
    <source>
        <dbReference type="ARBA" id="ARBA00023002"/>
    </source>
</evidence>
<dbReference type="Pfam" id="PF00106">
    <property type="entry name" value="adh_short"/>
    <property type="match status" value="1"/>
</dbReference>
<dbReference type="Proteomes" id="UP001342314">
    <property type="component" value="Unassembled WGS sequence"/>
</dbReference>
<sequence>MVFRELIAWLMPNGMLTYTFFPPPSKYDPQRDMPDLSGKVALVTGQSGIGFEIAKQLVLKHVKVYIGARNKSRALEAVKQLEQVVEAAGAKGEAIWLELDLGDLDSVKAAAEEFLRKEEQLDLLFCNAGVMVPPLDQLTKQGYDLQWGNRAAPGNTGLDWASQHGGPERDSFIKSAGETGAPWLLYGQSKLGNVMVSNILHRSYGNELVSMSLFLLGLLCYPASMGAYTLLWGATSAEGAHFGSQYLVPWARVGRADKRSSDCATLDKLEKTLNRELAPYLAA</sequence>
<evidence type="ECO:0000256" key="1">
    <source>
        <dbReference type="ARBA" id="ARBA00006484"/>
    </source>
</evidence>
<evidence type="ECO:0008006" key="6">
    <source>
        <dbReference type="Google" id="ProtNLM"/>
    </source>
</evidence>
<dbReference type="EMBL" id="BQKY01000012">
    <property type="protein sequence ID" value="GJN92687.1"/>
    <property type="molecule type" value="Genomic_DNA"/>
</dbReference>
<protein>
    <recommendedName>
        <fullName evidence="6">NAD(P)-binding protein</fullName>
    </recommendedName>
</protein>
<dbReference type="PANTHER" id="PTHR24320">
    <property type="entry name" value="RETINOL DEHYDROGENASE"/>
    <property type="match status" value="1"/>
</dbReference>
<dbReference type="InterPro" id="IPR002347">
    <property type="entry name" value="SDR_fam"/>
</dbReference>
<proteinExistence type="inferred from homology"/>